<dbReference type="Pfam" id="PF07811">
    <property type="entry name" value="TadE"/>
    <property type="match status" value="1"/>
</dbReference>
<evidence type="ECO:0000313" key="4">
    <source>
        <dbReference type="Proteomes" id="UP001548713"/>
    </source>
</evidence>
<feature type="transmembrane region" description="Helical" evidence="1">
    <location>
        <begin position="21"/>
        <end position="41"/>
    </location>
</feature>
<proteinExistence type="predicted"/>
<comment type="caution">
    <text evidence="3">The sequence shown here is derived from an EMBL/GenBank/DDBJ whole genome shotgun (WGS) entry which is preliminary data.</text>
</comment>
<evidence type="ECO:0000313" key="3">
    <source>
        <dbReference type="EMBL" id="MET1755058.1"/>
    </source>
</evidence>
<evidence type="ECO:0000259" key="2">
    <source>
        <dbReference type="Pfam" id="PF07811"/>
    </source>
</evidence>
<reference evidence="3 4" key="1">
    <citation type="submission" date="2024-07" db="EMBL/GenBank/DDBJ databases">
        <title>Novosphingobium kalidii RD2P27.</title>
        <authorList>
            <person name="Sun J.-Q."/>
        </authorList>
    </citation>
    <scope>NUCLEOTIDE SEQUENCE [LARGE SCALE GENOMIC DNA]</scope>
    <source>
        <strain evidence="3 4">RD2P27</strain>
    </source>
</reference>
<keyword evidence="1" id="KW-0472">Membrane</keyword>
<dbReference type="RefSeq" id="WP_353983534.1">
    <property type="nucleotide sequence ID" value="NZ_JBEWLY010000010.1"/>
</dbReference>
<accession>A0ABV2CZN0</accession>
<keyword evidence="1" id="KW-0812">Transmembrane</keyword>
<gene>
    <name evidence="3" type="ORF">ABVV53_06250</name>
</gene>
<feature type="domain" description="TadE-like" evidence="2">
    <location>
        <begin position="22"/>
        <end position="62"/>
    </location>
</feature>
<name>A0ABV2CZN0_9SPHN</name>
<organism evidence="3 4">
    <name type="scientific">Novosphingobium kalidii</name>
    <dbReference type="NCBI Taxonomy" id="3230299"/>
    <lineage>
        <taxon>Bacteria</taxon>
        <taxon>Pseudomonadati</taxon>
        <taxon>Pseudomonadota</taxon>
        <taxon>Alphaproteobacteria</taxon>
        <taxon>Sphingomonadales</taxon>
        <taxon>Sphingomonadaceae</taxon>
        <taxon>Novosphingobium</taxon>
    </lineage>
</organism>
<keyword evidence="1" id="KW-1133">Transmembrane helix</keyword>
<dbReference type="Proteomes" id="UP001548713">
    <property type="component" value="Unassembled WGS sequence"/>
</dbReference>
<protein>
    <submittedName>
        <fullName evidence="3">TadE/TadG family type IV pilus assembly protein</fullName>
    </submittedName>
</protein>
<sequence length="185" mass="20321">MSVMRMRFLSGVFRRIKTNQAGVALVEFAVLSPILITLYIGGVQLCEVIACARKVTSTARAVVDLTTQYSSISPQQIDGIMSASNQIMYPYDGASSFIRVSEIKIDENGVARVVWSRSKNGSPREYDAEVAIDAVLATPGTMYIYGEAEYKLKPSMQFVFSGDFTLGDAFVMLPRISTKVNCNDC</sequence>
<dbReference type="InterPro" id="IPR012495">
    <property type="entry name" value="TadE-like_dom"/>
</dbReference>
<evidence type="ECO:0000256" key="1">
    <source>
        <dbReference type="SAM" id="Phobius"/>
    </source>
</evidence>
<dbReference type="EMBL" id="JBEWLY010000010">
    <property type="protein sequence ID" value="MET1755058.1"/>
    <property type="molecule type" value="Genomic_DNA"/>
</dbReference>
<keyword evidence="4" id="KW-1185">Reference proteome</keyword>